<proteinExistence type="predicted"/>
<dbReference type="Proteomes" id="UP001145114">
    <property type="component" value="Unassembled WGS sequence"/>
</dbReference>
<gene>
    <name evidence="1" type="ORF">EV182_003589</name>
</gene>
<feature type="non-terminal residue" evidence="1">
    <location>
        <position position="265"/>
    </location>
</feature>
<reference evidence="1" key="1">
    <citation type="submission" date="2022-06" db="EMBL/GenBank/DDBJ databases">
        <title>Phylogenomic reconstructions and comparative analyses of Kickxellomycotina fungi.</title>
        <authorList>
            <person name="Reynolds N.K."/>
            <person name="Stajich J.E."/>
            <person name="Barry K."/>
            <person name="Grigoriev I.V."/>
            <person name="Crous P."/>
            <person name="Smith M.E."/>
        </authorList>
    </citation>
    <scope>NUCLEOTIDE SEQUENCE</scope>
    <source>
        <strain evidence="1">RSA 2271</strain>
    </source>
</reference>
<protein>
    <submittedName>
        <fullName evidence="1">Uncharacterized protein</fullName>
    </submittedName>
</protein>
<name>A0ACC1HWC3_9FUNG</name>
<dbReference type="EMBL" id="JAMZIH010000955">
    <property type="protein sequence ID" value="KAJ1678664.1"/>
    <property type="molecule type" value="Genomic_DNA"/>
</dbReference>
<sequence length="265" mass="29979">MDPQHGSSQQQISTTVSRDDSTGQHVATNSNGVAKDSMTSPAASMASVGGQPSKDDITTATVGTAASYTIDAQDQSVAEAGANVVGGGDVPATNRPTTANTMGPDKLSDAANIKDIVIHFEYLLEKSQQQFVGLRDLPPIGGRQWITYFQRTFEIYTKLWRFQQQNRLRTSETNYLQEAYTFYCAIRERNYLKDDPDSKNPALYIKKMRYYARFIVVCLLINKEPMVQDLLNELQEIIERYLRTFNPVDEKEWILVLKEIRMFLQ</sequence>
<evidence type="ECO:0000313" key="1">
    <source>
        <dbReference type="EMBL" id="KAJ1678664.1"/>
    </source>
</evidence>
<comment type="caution">
    <text evidence="1">The sequence shown here is derived from an EMBL/GenBank/DDBJ whole genome shotgun (WGS) entry which is preliminary data.</text>
</comment>
<accession>A0ACC1HWC3</accession>
<keyword evidence="2" id="KW-1185">Reference proteome</keyword>
<evidence type="ECO:0000313" key="2">
    <source>
        <dbReference type="Proteomes" id="UP001145114"/>
    </source>
</evidence>
<organism evidence="1 2">
    <name type="scientific">Spiromyces aspiralis</name>
    <dbReference type="NCBI Taxonomy" id="68401"/>
    <lineage>
        <taxon>Eukaryota</taxon>
        <taxon>Fungi</taxon>
        <taxon>Fungi incertae sedis</taxon>
        <taxon>Zoopagomycota</taxon>
        <taxon>Kickxellomycotina</taxon>
        <taxon>Kickxellomycetes</taxon>
        <taxon>Kickxellales</taxon>
        <taxon>Kickxellaceae</taxon>
        <taxon>Spiromyces</taxon>
    </lineage>
</organism>